<reference evidence="3" key="1">
    <citation type="submission" date="2016-10" db="EMBL/GenBank/DDBJ databases">
        <authorList>
            <person name="Varghese N."/>
            <person name="Submissions S."/>
        </authorList>
    </citation>
    <scope>NUCLEOTIDE SEQUENCE [LARGE SCALE GENOMIC DNA]</scope>
    <source>
        <strain evidence="3">IBRC-M 10761</strain>
    </source>
</reference>
<organism evidence="2 3">
    <name type="scientific">Cyclobacterium xiamenense</name>
    <dbReference type="NCBI Taxonomy" id="1297121"/>
    <lineage>
        <taxon>Bacteria</taxon>
        <taxon>Pseudomonadati</taxon>
        <taxon>Bacteroidota</taxon>
        <taxon>Cytophagia</taxon>
        <taxon>Cytophagales</taxon>
        <taxon>Cyclobacteriaceae</taxon>
        <taxon>Cyclobacterium</taxon>
    </lineage>
</organism>
<keyword evidence="3" id="KW-1185">Reference proteome</keyword>
<proteinExistence type="predicted"/>
<dbReference type="AlphaFoldDB" id="A0A1H7AP26"/>
<gene>
    <name evidence="2" type="ORF">SAMN05192553_1087</name>
</gene>
<protein>
    <submittedName>
        <fullName evidence="2">Uncharacterized protein</fullName>
    </submittedName>
</protein>
<name>A0A1H7AP26_9BACT</name>
<feature type="chain" id="PRO_5011794520" evidence="1">
    <location>
        <begin position="21"/>
        <end position="219"/>
    </location>
</feature>
<evidence type="ECO:0000256" key="1">
    <source>
        <dbReference type="SAM" id="SignalP"/>
    </source>
</evidence>
<dbReference type="Proteomes" id="UP000199403">
    <property type="component" value="Unassembled WGS sequence"/>
</dbReference>
<evidence type="ECO:0000313" key="3">
    <source>
        <dbReference type="Proteomes" id="UP000199403"/>
    </source>
</evidence>
<dbReference type="STRING" id="1416801.SAMN05192553_1087"/>
<dbReference type="EMBL" id="FNZH01000008">
    <property type="protein sequence ID" value="SEJ67373.1"/>
    <property type="molecule type" value="Genomic_DNA"/>
</dbReference>
<accession>A0A1H7AP26</accession>
<keyword evidence="1" id="KW-0732">Signal</keyword>
<sequence length="219" mass="25436">MTTKFTLILGTILFSSSLTAQTFSEDYFELFKKSWEKEPTEEMKAQVPPSVDSMYRQSTGKGFWEMQAEQQKQSTLINIENYKSAFKLNELDIDSVDKFVIIEESARGGNWPPDLTRKGFVIVDGQTFSYKFNPEAEVNYKLTTDFLAKENTFYECRLIIADLAKDYDIEGITTLAKKEMELEGMQPKVEYEIVVYDQTAEKPLRIIYLHDFITEIEKK</sequence>
<evidence type="ECO:0000313" key="2">
    <source>
        <dbReference type="EMBL" id="SEJ67373.1"/>
    </source>
</evidence>
<feature type="signal peptide" evidence="1">
    <location>
        <begin position="1"/>
        <end position="20"/>
    </location>
</feature>